<evidence type="ECO:0000256" key="1">
    <source>
        <dbReference type="ARBA" id="ARBA00022722"/>
    </source>
</evidence>
<name>R9AMV4_9GAMM</name>
<accession>R9AMV4</accession>
<dbReference type="Pfam" id="PF03852">
    <property type="entry name" value="Vsr"/>
    <property type="match status" value="1"/>
</dbReference>
<dbReference type="GO" id="GO:0006298">
    <property type="term" value="P:mismatch repair"/>
    <property type="evidence" value="ECO:0007669"/>
    <property type="project" value="InterPro"/>
</dbReference>
<reference evidence="7 8" key="1">
    <citation type="submission" date="2013-03" db="EMBL/GenBank/DDBJ databases">
        <title>The Genome Sequence of Acinetobacter sp. CIP 110321.</title>
        <authorList>
            <consortium name="The Broad Institute Genome Sequencing Platform"/>
            <consortium name="The Broad Institute Genome Sequencing Center for Infectious Disease"/>
            <person name="Cerqueira G."/>
            <person name="Feldgarden M."/>
            <person name="Courvalin P."/>
            <person name="Perichon B."/>
            <person name="Grillot-Courvalin C."/>
            <person name="Clermont D."/>
            <person name="Rocha E."/>
            <person name="Yoon E.-J."/>
            <person name="Nemec A."/>
            <person name="Walker B."/>
            <person name="Young S.K."/>
            <person name="Zeng Q."/>
            <person name="Gargeya S."/>
            <person name="Fitzgerald M."/>
            <person name="Haas B."/>
            <person name="Abouelleil A."/>
            <person name="Alvarado L."/>
            <person name="Arachchi H.M."/>
            <person name="Berlin A.M."/>
            <person name="Chapman S.B."/>
            <person name="Dewar J."/>
            <person name="Goldberg J."/>
            <person name="Griggs A."/>
            <person name="Gujja S."/>
            <person name="Hansen M."/>
            <person name="Howarth C."/>
            <person name="Imamovic A."/>
            <person name="Larimer J."/>
            <person name="McCowan C."/>
            <person name="Murphy C."/>
            <person name="Neiman D."/>
            <person name="Pearson M."/>
            <person name="Priest M."/>
            <person name="Roberts A."/>
            <person name="Saif S."/>
            <person name="Shea T."/>
            <person name="Sisk P."/>
            <person name="Sykes S."/>
            <person name="Wortman J."/>
            <person name="Nusbaum C."/>
            <person name="Birren B."/>
        </authorList>
    </citation>
    <scope>NUCLEOTIDE SEQUENCE [LARGE SCALE GENOMIC DNA]</scope>
    <source>
        <strain evidence="7 8">CIP 110321</strain>
    </source>
</reference>
<dbReference type="AlphaFoldDB" id="R9AMV4"/>
<keyword evidence="4" id="KW-0378">Hydrolase</keyword>
<keyword evidence="1" id="KW-0540">Nuclease</keyword>
<dbReference type="Proteomes" id="UP000016203">
    <property type="component" value="Unassembled WGS sequence"/>
</dbReference>
<keyword evidence="2 7" id="KW-0255">Endonuclease</keyword>
<dbReference type="EMBL" id="AQFL01000027">
    <property type="protein sequence ID" value="EOR03375.1"/>
    <property type="molecule type" value="Genomic_DNA"/>
</dbReference>
<organism evidence="7 8">
    <name type="scientific">Acinetobacter genomosp. 15BJ</name>
    <dbReference type="NCBI Taxonomy" id="106651"/>
    <lineage>
        <taxon>Bacteria</taxon>
        <taxon>Pseudomonadati</taxon>
        <taxon>Pseudomonadota</taxon>
        <taxon>Gammaproteobacteria</taxon>
        <taxon>Moraxellales</taxon>
        <taxon>Moraxellaceae</taxon>
        <taxon>Acinetobacter</taxon>
    </lineage>
</organism>
<evidence type="ECO:0000313" key="8">
    <source>
        <dbReference type="Proteomes" id="UP000016203"/>
    </source>
</evidence>
<gene>
    <name evidence="7" type="ORF">F896_03487</name>
</gene>
<dbReference type="InterPro" id="IPR004603">
    <property type="entry name" value="DNA_mismatch_endonuc_vsr"/>
</dbReference>
<evidence type="ECO:0000256" key="4">
    <source>
        <dbReference type="ARBA" id="ARBA00022801"/>
    </source>
</evidence>
<dbReference type="RefSeq" id="WP_016164860.1">
    <property type="nucleotide sequence ID" value="NZ_KE007350.1"/>
</dbReference>
<dbReference type="Gene3D" id="3.40.960.10">
    <property type="entry name" value="VSR Endonuclease"/>
    <property type="match status" value="1"/>
</dbReference>
<sequence length="71" mass="8489">MVVIVDVSTRSRMMADIKGRNTEPEILIHKLLHKKGFRFRLHVKNQPRKPDIVLPKYKAVIFCKWMFLAWL</sequence>
<dbReference type="InterPro" id="IPR011335">
    <property type="entry name" value="Restrct_endonuc-II-like"/>
</dbReference>
<evidence type="ECO:0000256" key="6">
    <source>
        <dbReference type="ARBA" id="ARBA00029466"/>
    </source>
</evidence>
<protein>
    <submittedName>
        <fullName evidence="7">DNA mismatch endonuclease, patch repair protein</fullName>
    </submittedName>
</protein>
<keyword evidence="5" id="KW-0234">DNA repair</keyword>
<evidence type="ECO:0000256" key="2">
    <source>
        <dbReference type="ARBA" id="ARBA00022759"/>
    </source>
</evidence>
<keyword evidence="3" id="KW-0227">DNA damage</keyword>
<dbReference type="HOGENOM" id="CLU_2730806_0_0_6"/>
<dbReference type="GO" id="GO:0016787">
    <property type="term" value="F:hydrolase activity"/>
    <property type="evidence" value="ECO:0007669"/>
    <property type="project" value="UniProtKB-KW"/>
</dbReference>
<proteinExistence type="inferred from homology"/>
<evidence type="ECO:0000256" key="3">
    <source>
        <dbReference type="ARBA" id="ARBA00022763"/>
    </source>
</evidence>
<evidence type="ECO:0000256" key="5">
    <source>
        <dbReference type="ARBA" id="ARBA00023204"/>
    </source>
</evidence>
<evidence type="ECO:0000313" key="7">
    <source>
        <dbReference type="EMBL" id="EOR03375.1"/>
    </source>
</evidence>
<dbReference type="GO" id="GO:0004519">
    <property type="term" value="F:endonuclease activity"/>
    <property type="evidence" value="ECO:0007669"/>
    <property type="project" value="UniProtKB-KW"/>
</dbReference>
<comment type="similarity">
    <text evidence="6">Belongs to the Vsr family.</text>
</comment>
<comment type="caution">
    <text evidence="7">The sequence shown here is derived from an EMBL/GenBank/DDBJ whole genome shotgun (WGS) entry which is preliminary data.</text>
</comment>
<dbReference type="SUPFAM" id="SSF52980">
    <property type="entry name" value="Restriction endonuclease-like"/>
    <property type="match status" value="1"/>
</dbReference>